<accession>E0SR91</accession>
<evidence type="ECO:0000313" key="4">
    <source>
        <dbReference type="EMBL" id="ADM27240.1"/>
    </source>
</evidence>
<protein>
    <submittedName>
        <fullName evidence="4">NUDIX hydrolase</fullName>
    </submittedName>
</protein>
<dbReference type="HOGENOM" id="CLU_062658_5_2_2"/>
<dbReference type="Proteomes" id="UP000001304">
    <property type="component" value="Chromosome"/>
</dbReference>
<name>E0SR91_IGNAA</name>
<dbReference type="Gene3D" id="3.90.79.10">
    <property type="entry name" value="Nucleoside Triphosphate Pyrophosphohydrolase"/>
    <property type="match status" value="1"/>
</dbReference>
<dbReference type="BioCyc" id="IAGG583356:GHAH-404-MONOMER"/>
<reference evidence="4 5" key="1">
    <citation type="journal article" date="2010" name="Stand. Genomic Sci.">
        <title>Complete genome sequence of Ignisphaera aggregans type strain (AQ1.S1).</title>
        <authorList>
            <person name="Goker M."/>
            <person name="Held B."/>
            <person name="Lapidus A."/>
            <person name="Nolan M."/>
            <person name="Spring S."/>
            <person name="Yasawong M."/>
            <person name="Lucas S."/>
            <person name="Glavina Del Rio T."/>
            <person name="Tice H."/>
            <person name="Cheng J.F."/>
            <person name="Goodwin L."/>
            <person name="Tapia R."/>
            <person name="Pitluck S."/>
            <person name="Liolios K."/>
            <person name="Ivanova N."/>
            <person name="Mavromatis K."/>
            <person name="Mikhailova N."/>
            <person name="Pati A."/>
            <person name="Chen A."/>
            <person name="Palaniappan K."/>
            <person name="Brambilla E."/>
            <person name="Land M."/>
            <person name="Hauser L."/>
            <person name="Chang Y.J."/>
            <person name="Jeffries C.D."/>
            <person name="Brettin T."/>
            <person name="Detter J.C."/>
            <person name="Han C."/>
            <person name="Rohde M."/>
            <person name="Sikorski J."/>
            <person name="Woyke T."/>
            <person name="Bristow J."/>
            <person name="Eisen J.A."/>
            <person name="Markowitz V."/>
            <person name="Hugenholtz P."/>
            <person name="Kyrpides N.C."/>
            <person name="Klenk H.P."/>
        </authorList>
    </citation>
    <scope>NUCLEOTIDE SEQUENCE [LARGE SCALE GENOMIC DNA]</scope>
    <source>
        <strain evidence="5">DSM 17230 / JCM 13409 / AQ1.S1</strain>
    </source>
</reference>
<dbReference type="InterPro" id="IPR020084">
    <property type="entry name" value="NUDIX_hydrolase_CS"/>
</dbReference>
<sequence length="182" mass="21177">MEIPIVLEERFLCRGRRLEVIQRIYRYGDKEFIRDIVRFGRSVAIVPLKDDGTVIMIKQFRAPLNRWIIEIPAGRVEPDENPDDAARRELIEEIGYEPLELRKIISIYMSPGYSDEVLDIYIAKKLVARERKPEVGELIEIIEMPINRAIEYLIAQGETDSKTLLALLLTKNYMEKGDNISQ</sequence>
<dbReference type="EMBL" id="CP002098">
    <property type="protein sequence ID" value="ADM27240.1"/>
    <property type="molecule type" value="Genomic_DNA"/>
</dbReference>
<evidence type="ECO:0000256" key="1">
    <source>
        <dbReference type="ARBA" id="ARBA00001946"/>
    </source>
</evidence>
<dbReference type="KEGG" id="iag:Igag_0400"/>
<gene>
    <name evidence="4" type="ordered locus">Igag_0400</name>
</gene>
<evidence type="ECO:0000313" key="5">
    <source>
        <dbReference type="Proteomes" id="UP000001304"/>
    </source>
</evidence>
<evidence type="ECO:0000259" key="3">
    <source>
        <dbReference type="PROSITE" id="PS51462"/>
    </source>
</evidence>
<proteinExistence type="predicted"/>
<keyword evidence="5" id="KW-1185">Reference proteome</keyword>
<dbReference type="PROSITE" id="PS51462">
    <property type="entry name" value="NUDIX"/>
    <property type="match status" value="1"/>
</dbReference>
<dbReference type="Pfam" id="PF00293">
    <property type="entry name" value="NUDIX"/>
    <property type="match status" value="1"/>
</dbReference>
<dbReference type="PROSITE" id="PS00893">
    <property type="entry name" value="NUDIX_BOX"/>
    <property type="match status" value="1"/>
</dbReference>
<keyword evidence="2 4" id="KW-0378">Hydrolase</keyword>
<evidence type="ECO:0000256" key="2">
    <source>
        <dbReference type="ARBA" id="ARBA00022801"/>
    </source>
</evidence>
<dbReference type="InterPro" id="IPR015797">
    <property type="entry name" value="NUDIX_hydrolase-like_dom_sf"/>
</dbReference>
<dbReference type="CDD" id="cd03424">
    <property type="entry name" value="NUDIX_ADPRase_Nudt5_UGPPase_Nudt14"/>
    <property type="match status" value="1"/>
</dbReference>
<dbReference type="GO" id="GO:0016787">
    <property type="term" value="F:hydrolase activity"/>
    <property type="evidence" value="ECO:0007669"/>
    <property type="project" value="UniProtKB-KW"/>
</dbReference>
<dbReference type="AlphaFoldDB" id="E0SR91"/>
<dbReference type="PANTHER" id="PTHR11839">
    <property type="entry name" value="UDP/ADP-SUGAR PYROPHOSPHATASE"/>
    <property type="match status" value="1"/>
</dbReference>
<dbReference type="GO" id="GO:0006753">
    <property type="term" value="P:nucleoside phosphate metabolic process"/>
    <property type="evidence" value="ECO:0007669"/>
    <property type="project" value="TreeGrafter"/>
</dbReference>
<organism evidence="4 5">
    <name type="scientific">Ignisphaera aggregans (strain DSM 17230 / JCM 13409 / AQ1.S1)</name>
    <dbReference type="NCBI Taxonomy" id="583356"/>
    <lineage>
        <taxon>Archaea</taxon>
        <taxon>Thermoproteota</taxon>
        <taxon>Thermoprotei</taxon>
        <taxon>Desulfurococcales</taxon>
        <taxon>Desulfurococcaceae</taxon>
        <taxon>Ignisphaera</taxon>
    </lineage>
</organism>
<dbReference type="STRING" id="583356.Igag_0400"/>
<comment type="cofactor">
    <cofactor evidence="1">
        <name>Mg(2+)</name>
        <dbReference type="ChEBI" id="CHEBI:18420"/>
    </cofactor>
</comment>
<feature type="domain" description="Nudix hydrolase" evidence="3">
    <location>
        <begin position="38"/>
        <end position="168"/>
    </location>
</feature>
<dbReference type="SUPFAM" id="SSF55811">
    <property type="entry name" value="Nudix"/>
    <property type="match status" value="1"/>
</dbReference>
<dbReference type="GO" id="GO:0019693">
    <property type="term" value="P:ribose phosphate metabolic process"/>
    <property type="evidence" value="ECO:0007669"/>
    <property type="project" value="TreeGrafter"/>
</dbReference>
<dbReference type="InterPro" id="IPR000086">
    <property type="entry name" value="NUDIX_hydrolase_dom"/>
</dbReference>
<dbReference type="PANTHER" id="PTHR11839:SF18">
    <property type="entry name" value="NUDIX HYDROLASE DOMAIN-CONTAINING PROTEIN"/>
    <property type="match status" value="1"/>
</dbReference>